<dbReference type="Gene3D" id="3.40.50.300">
    <property type="entry name" value="P-loop containing nucleotide triphosphate hydrolases"/>
    <property type="match status" value="1"/>
</dbReference>
<dbReference type="EMBL" id="KN822040">
    <property type="protein sequence ID" value="KIM62790.1"/>
    <property type="molecule type" value="Genomic_DNA"/>
</dbReference>
<dbReference type="OrthoDB" id="272672at2759"/>
<reference evidence="3" key="2">
    <citation type="submission" date="2015-01" db="EMBL/GenBank/DDBJ databases">
        <title>Evolutionary Origins and Diversification of the Mycorrhizal Mutualists.</title>
        <authorList>
            <consortium name="DOE Joint Genome Institute"/>
            <consortium name="Mycorrhizal Genomics Consortium"/>
            <person name="Kohler A."/>
            <person name="Kuo A."/>
            <person name="Nagy L.G."/>
            <person name="Floudas D."/>
            <person name="Copeland A."/>
            <person name="Barry K.W."/>
            <person name="Cichocki N."/>
            <person name="Veneault-Fourrey C."/>
            <person name="LaButti K."/>
            <person name="Lindquist E.A."/>
            <person name="Lipzen A."/>
            <person name="Lundell T."/>
            <person name="Morin E."/>
            <person name="Murat C."/>
            <person name="Riley R."/>
            <person name="Ohm R."/>
            <person name="Sun H."/>
            <person name="Tunlid A."/>
            <person name="Henrissat B."/>
            <person name="Grigoriev I.V."/>
            <person name="Hibbett D.S."/>
            <person name="Martin F."/>
        </authorList>
    </citation>
    <scope>NUCLEOTIDE SEQUENCE [LARGE SCALE GENOMIC DNA]</scope>
    <source>
        <strain evidence="3">Foug A</strain>
    </source>
</reference>
<dbReference type="InterPro" id="IPR003495">
    <property type="entry name" value="CobW/HypB/UreG_nucleotide-bd"/>
</dbReference>
<organism evidence="2 3">
    <name type="scientific">Scleroderma citrinum Foug A</name>
    <dbReference type="NCBI Taxonomy" id="1036808"/>
    <lineage>
        <taxon>Eukaryota</taxon>
        <taxon>Fungi</taxon>
        <taxon>Dikarya</taxon>
        <taxon>Basidiomycota</taxon>
        <taxon>Agaricomycotina</taxon>
        <taxon>Agaricomycetes</taxon>
        <taxon>Agaricomycetidae</taxon>
        <taxon>Boletales</taxon>
        <taxon>Sclerodermatineae</taxon>
        <taxon>Sclerodermataceae</taxon>
        <taxon>Scleroderma</taxon>
    </lineage>
</organism>
<dbReference type="InterPro" id="IPR051316">
    <property type="entry name" value="Zinc-reg_GTPase_activator"/>
</dbReference>
<dbReference type="STRING" id="1036808.A0A0C3DQ50"/>
<sequence length="353" mass="39479">MSSQIPITVFTGFLGAGKTTIILSLLPKLSKDYKVVLLKNEFGDTQVDSQLAKQSNLAAVNEILNGCLCCVLVGQMKNALLEIRDNFRPDRIIIECSGSAFPATLAFQIRELERETNNDLKLDAIITVIDAENFTGYEDTSPTARMQASYSDLILVNKWEHLDDRTLDLVLDHLNTLNDLTPKVRCNGRDGVDPNLLFGIDSKLFKGEPDKSILENHHDEVETHTVFKGLASALPHTHLDGHRHGESIHRFDSGESLQQVTHGSQASSEVVDEGLLRSSLEQIPKESVWRVKGFVRLQKGFHILNWAFGRYDLIKADVEDMNDTSIRLTVMGERGEVKRAMHKFCSELQAVVL</sequence>
<evidence type="ECO:0000259" key="1">
    <source>
        <dbReference type="Pfam" id="PF02492"/>
    </source>
</evidence>
<gene>
    <name evidence="2" type="ORF">SCLCIDRAFT_24845</name>
</gene>
<feature type="domain" description="CobW/HypB/UreG nucleotide-binding" evidence="1">
    <location>
        <begin position="6"/>
        <end position="179"/>
    </location>
</feature>
<evidence type="ECO:0000313" key="3">
    <source>
        <dbReference type="Proteomes" id="UP000053989"/>
    </source>
</evidence>
<dbReference type="Proteomes" id="UP000053989">
    <property type="component" value="Unassembled WGS sequence"/>
</dbReference>
<dbReference type="HOGENOM" id="CLU_017452_3_0_1"/>
<evidence type="ECO:0000313" key="2">
    <source>
        <dbReference type="EMBL" id="KIM62790.1"/>
    </source>
</evidence>
<dbReference type="CDD" id="cd03112">
    <property type="entry name" value="CobW-like"/>
    <property type="match status" value="1"/>
</dbReference>
<name>A0A0C3DQ50_9AGAM</name>
<dbReference type="SUPFAM" id="SSF52540">
    <property type="entry name" value="P-loop containing nucleoside triphosphate hydrolases"/>
    <property type="match status" value="1"/>
</dbReference>
<dbReference type="AlphaFoldDB" id="A0A0C3DQ50"/>
<protein>
    <recommendedName>
        <fullName evidence="1">CobW/HypB/UreG nucleotide-binding domain-containing protein</fullName>
    </recommendedName>
</protein>
<accession>A0A0C3DQ50</accession>
<dbReference type="PANTHER" id="PTHR13748:SF62">
    <property type="entry name" value="COBW DOMAIN-CONTAINING PROTEIN"/>
    <property type="match status" value="1"/>
</dbReference>
<dbReference type="PANTHER" id="PTHR13748">
    <property type="entry name" value="COBW-RELATED"/>
    <property type="match status" value="1"/>
</dbReference>
<dbReference type="Pfam" id="PF02492">
    <property type="entry name" value="cobW"/>
    <property type="match status" value="1"/>
</dbReference>
<keyword evidence="3" id="KW-1185">Reference proteome</keyword>
<proteinExistence type="predicted"/>
<dbReference type="GO" id="GO:0005737">
    <property type="term" value="C:cytoplasm"/>
    <property type="evidence" value="ECO:0007669"/>
    <property type="project" value="TreeGrafter"/>
</dbReference>
<dbReference type="InParanoid" id="A0A0C3DQ50"/>
<dbReference type="InterPro" id="IPR027417">
    <property type="entry name" value="P-loop_NTPase"/>
</dbReference>
<reference evidence="2 3" key="1">
    <citation type="submission" date="2014-04" db="EMBL/GenBank/DDBJ databases">
        <authorList>
            <consortium name="DOE Joint Genome Institute"/>
            <person name="Kuo A."/>
            <person name="Kohler A."/>
            <person name="Nagy L.G."/>
            <person name="Floudas D."/>
            <person name="Copeland A."/>
            <person name="Barry K.W."/>
            <person name="Cichocki N."/>
            <person name="Veneault-Fourrey C."/>
            <person name="LaButti K."/>
            <person name="Lindquist E.A."/>
            <person name="Lipzen A."/>
            <person name="Lundell T."/>
            <person name="Morin E."/>
            <person name="Murat C."/>
            <person name="Sun H."/>
            <person name="Tunlid A."/>
            <person name="Henrissat B."/>
            <person name="Grigoriev I.V."/>
            <person name="Hibbett D.S."/>
            <person name="Martin F."/>
            <person name="Nordberg H.P."/>
            <person name="Cantor M.N."/>
            <person name="Hua S.X."/>
        </authorList>
    </citation>
    <scope>NUCLEOTIDE SEQUENCE [LARGE SCALE GENOMIC DNA]</scope>
    <source>
        <strain evidence="2 3">Foug A</strain>
    </source>
</reference>